<reference evidence="4" key="1">
    <citation type="submission" date="2016-06" db="UniProtKB">
        <authorList>
            <consortium name="WormBaseParasite"/>
        </authorList>
    </citation>
    <scope>IDENTIFICATION</scope>
</reference>
<protein>
    <submittedName>
        <fullName evidence="2 4">Uncharacterized protein</fullName>
    </submittedName>
</protein>
<evidence type="ECO:0000313" key="2">
    <source>
        <dbReference type="EMBL" id="VDN24748.1"/>
    </source>
</evidence>
<organism evidence="4">
    <name type="scientific">Gongylonema pulchrum</name>
    <dbReference type="NCBI Taxonomy" id="637853"/>
    <lineage>
        <taxon>Eukaryota</taxon>
        <taxon>Metazoa</taxon>
        <taxon>Ecdysozoa</taxon>
        <taxon>Nematoda</taxon>
        <taxon>Chromadorea</taxon>
        <taxon>Rhabditida</taxon>
        <taxon>Spirurina</taxon>
        <taxon>Spiruromorpha</taxon>
        <taxon>Spiruroidea</taxon>
        <taxon>Gongylonematidae</taxon>
        <taxon>Gongylonema</taxon>
    </lineage>
</organism>
<gene>
    <name evidence="2" type="ORF">GPUH_LOCUS14773</name>
</gene>
<evidence type="ECO:0000313" key="3">
    <source>
        <dbReference type="Proteomes" id="UP000271098"/>
    </source>
</evidence>
<evidence type="ECO:0000313" key="4">
    <source>
        <dbReference type="WBParaSite" id="GPUH_0001479001-mRNA-1"/>
    </source>
</evidence>
<dbReference type="EMBL" id="UYRT01081635">
    <property type="protein sequence ID" value="VDN24748.1"/>
    <property type="molecule type" value="Genomic_DNA"/>
</dbReference>
<name>A0A183E1D0_9BILA</name>
<dbReference type="WBParaSite" id="GPUH_0001479001-mRNA-1">
    <property type="protein sequence ID" value="GPUH_0001479001-mRNA-1"/>
    <property type="gene ID" value="GPUH_0001479001"/>
</dbReference>
<feature type="compositionally biased region" description="Acidic residues" evidence="1">
    <location>
        <begin position="24"/>
        <end position="40"/>
    </location>
</feature>
<dbReference type="AlphaFoldDB" id="A0A183E1D0"/>
<feature type="compositionally biased region" description="Polar residues" evidence="1">
    <location>
        <begin position="55"/>
        <end position="65"/>
    </location>
</feature>
<accession>A0A183E1D0</accession>
<proteinExistence type="predicted"/>
<evidence type="ECO:0000256" key="1">
    <source>
        <dbReference type="SAM" id="MobiDB-lite"/>
    </source>
</evidence>
<feature type="region of interest" description="Disordered" evidence="1">
    <location>
        <begin position="1"/>
        <end position="65"/>
    </location>
</feature>
<reference evidence="2 3" key="2">
    <citation type="submission" date="2018-11" db="EMBL/GenBank/DDBJ databases">
        <authorList>
            <consortium name="Pathogen Informatics"/>
        </authorList>
    </citation>
    <scope>NUCLEOTIDE SEQUENCE [LARGE SCALE GENOMIC DNA]</scope>
</reference>
<dbReference type="Proteomes" id="UP000271098">
    <property type="component" value="Unassembled WGS sequence"/>
</dbReference>
<sequence length="65" mass="7568">MSAATASEDNWELVSKQQIIDEQNNSEDDEDYDDDDDDDDWVHMYGHPYERESNSRSFQSLGSAY</sequence>
<keyword evidence="3" id="KW-1185">Reference proteome</keyword>